<feature type="compositionally biased region" description="Polar residues" evidence="1">
    <location>
        <begin position="209"/>
        <end position="223"/>
    </location>
</feature>
<dbReference type="Proteomes" id="UP000019149">
    <property type="component" value="Unassembled WGS sequence"/>
</dbReference>
<gene>
    <name evidence="2" type="ORF">EGR_08193</name>
</gene>
<comment type="caution">
    <text evidence="2">The sequence shown here is derived from an EMBL/GenBank/DDBJ whole genome shotgun (WGS) entry which is preliminary data.</text>
</comment>
<evidence type="ECO:0000256" key="1">
    <source>
        <dbReference type="SAM" id="MobiDB-lite"/>
    </source>
</evidence>
<accession>W6U8Z8</accession>
<evidence type="ECO:0000313" key="2">
    <source>
        <dbReference type="EMBL" id="EUB56956.1"/>
    </source>
</evidence>
<keyword evidence="3" id="KW-1185">Reference proteome</keyword>
<dbReference type="OrthoDB" id="6265856at2759"/>
<name>W6U8Z8_ECHGR</name>
<protein>
    <submittedName>
        <fullName evidence="2">Uncharacterized protein</fullName>
    </submittedName>
</protein>
<organism evidence="2 3">
    <name type="scientific">Echinococcus granulosus</name>
    <name type="common">Hydatid tapeworm</name>
    <dbReference type="NCBI Taxonomy" id="6210"/>
    <lineage>
        <taxon>Eukaryota</taxon>
        <taxon>Metazoa</taxon>
        <taxon>Spiralia</taxon>
        <taxon>Lophotrochozoa</taxon>
        <taxon>Platyhelminthes</taxon>
        <taxon>Cestoda</taxon>
        <taxon>Eucestoda</taxon>
        <taxon>Cyclophyllidea</taxon>
        <taxon>Taeniidae</taxon>
        <taxon>Echinococcus</taxon>
        <taxon>Echinococcus granulosus group</taxon>
    </lineage>
</organism>
<proteinExistence type="predicted"/>
<dbReference type="KEGG" id="egl:EGR_08193"/>
<dbReference type="AlphaFoldDB" id="W6U8Z8"/>
<dbReference type="RefSeq" id="XP_024348152.1">
    <property type="nucleotide sequence ID" value="XM_024497442.1"/>
</dbReference>
<sequence>MVVLSQATFFILCGKLTVLLFGKEIVTKLVRQSNSTLGYVGSRHVVRNKSKDIHRNEVVDAQRSGPPVGKSDWFNLEPIRRAWFHHLNKTSKFGVDVKQQNDRKKVAKNIKPVEGEDYVKDMTADKVEDFDLGTVDLLSDHIDSIDLVNCDVGAGRIGPARPGQKRDEAVSQAVEVDFSAMKILVDKCVQIYPEVMEEKTSMESFQPPVVSSKNHPTNEPQSQGHSFIEMFTAMDGLHMPDFTNLMGVPDEELLMDILVDELAFAGCGQDACVDVEHCLNQLLVDLEEKSLETKIKGRATLPVVTKRMSSFQPTQATVCAKRRRIDGQESYAL</sequence>
<feature type="region of interest" description="Disordered" evidence="1">
    <location>
        <begin position="203"/>
        <end position="223"/>
    </location>
</feature>
<dbReference type="CTD" id="36343908"/>
<dbReference type="GeneID" id="36343908"/>
<reference evidence="2 3" key="1">
    <citation type="journal article" date="2013" name="Nat. Genet.">
        <title>The genome of the hydatid tapeworm Echinococcus granulosus.</title>
        <authorList>
            <person name="Zheng H."/>
            <person name="Zhang W."/>
            <person name="Zhang L."/>
            <person name="Zhang Z."/>
            <person name="Li J."/>
            <person name="Lu G."/>
            <person name="Zhu Y."/>
            <person name="Wang Y."/>
            <person name="Huang Y."/>
            <person name="Liu J."/>
            <person name="Kang H."/>
            <person name="Chen J."/>
            <person name="Wang L."/>
            <person name="Chen A."/>
            <person name="Yu S."/>
            <person name="Gao Z."/>
            <person name="Jin L."/>
            <person name="Gu W."/>
            <person name="Wang Z."/>
            <person name="Zhao L."/>
            <person name="Shi B."/>
            <person name="Wen H."/>
            <person name="Lin R."/>
            <person name="Jones M.K."/>
            <person name="Brejova B."/>
            <person name="Vinar T."/>
            <person name="Zhao G."/>
            <person name="McManus D.P."/>
            <person name="Chen Z."/>
            <person name="Zhou Y."/>
            <person name="Wang S."/>
        </authorList>
    </citation>
    <scope>NUCLEOTIDE SEQUENCE [LARGE SCALE GENOMIC DNA]</scope>
</reference>
<dbReference type="EMBL" id="APAU02000098">
    <property type="protein sequence ID" value="EUB56956.1"/>
    <property type="molecule type" value="Genomic_DNA"/>
</dbReference>
<evidence type="ECO:0000313" key="3">
    <source>
        <dbReference type="Proteomes" id="UP000019149"/>
    </source>
</evidence>